<gene>
    <name evidence="1" type="ORF">ZHD862_LOCUS34845</name>
</gene>
<proteinExistence type="predicted"/>
<sequence length="31" mass="3337">LSVSNLAYSYFNVPNSCANACFDCSPFVLSC</sequence>
<reference evidence="1" key="1">
    <citation type="submission" date="2021-02" db="EMBL/GenBank/DDBJ databases">
        <authorList>
            <person name="Nowell W R."/>
        </authorList>
    </citation>
    <scope>NUCLEOTIDE SEQUENCE</scope>
</reference>
<dbReference type="AlphaFoldDB" id="A0A815NUF0"/>
<dbReference type="Proteomes" id="UP000663864">
    <property type="component" value="Unassembled WGS sequence"/>
</dbReference>
<organism evidence="1 2">
    <name type="scientific">Rotaria sordida</name>
    <dbReference type="NCBI Taxonomy" id="392033"/>
    <lineage>
        <taxon>Eukaryota</taxon>
        <taxon>Metazoa</taxon>
        <taxon>Spiralia</taxon>
        <taxon>Gnathifera</taxon>
        <taxon>Rotifera</taxon>
        <taxon>Eurotatoria</taxon>
        <taxon>Bdelloidea</taxon>
        <taxon>Philodinida</taxon>
        <taxon>Philodinidae</taxon>
        <taxon>Rotaria</taxon>
    </lineage>
</organism>
<evidence type="ECO:0000313" key="2">
    <source>
        <dbReference type="Proteomes" id="UP000663864"/>
    </source>
</evidence>
<accession>A0A815NUF0</accession>
<evidence type="ECO:0000313" key="1">
    <source>
        <dbReference type="EMBL" id="CAF1441616.1"/>
    </source>
</evidence>
<comment type="caution">
    <text evidence="1">The sequence shown here is derived from an EMBL/GenBank/DDBJ whole genome shotgun (WGS) entry which is preliminary data.</text>
</comment>
<dbReference type="EMBL" id="CAJNOT010004689">
    <property type="protein sequence ID" value="CAF1441616.1"/>
    <property type="molecule type" value="Genomic_DNA"/>
</dbReference>
<name>A0A815NUF0_9BILA</name>
<protein>
    <submittedName>
        <fullName evidence="1">Uncharacterized protein</fullName>
    </submittedName>
</protein>
<feature type="non-terminal residue" evidence="1">
    <location>
        <position position="1"/>
    </location>
</feature>